<dbReference type="InterPro" id="IPR052533">
    <property type="entry name" value="WalJ/YycJ-like"/>
</dbReference>
<evidence type="ECO:0000259" key="1">
    <source>
        <dbReference type="SMART" id="SM00849"/>
    </source>
</evidence>
<organism evidence="2 3">
    <name type="scientific">Candidatus Faecalibacterium gallistercoris</name>
    <dbReference type="NCBI Taxonomy" id="2838579"/>
    <lineage>
        <taxon>Bacteria</taxon>
        <taxon>Bacillati</taxon>
        <taxon>Bacillota</taxon>
        <taxon>Clostridia</taxon>
        <taxon>Eubacteriales</taxon>
        <taxon>Oscillospiraceae</taxon>
        <taxon>Faecalibacterium</taxon>
    </lineage>
</organism>
<dbReference type="SUPFAM" id="SSF56281">
    <property type="entry name" value="Metallo-hydrolase/oxidoreductase"/>
    <property type="match status" value="1"/>
</dbReference>
<evidence type="ECO:0000313" key="2">
    <source>
        <dbReference type="EMBL" id="HIZ57054.1"/>
    </source>
</evidence>
<dbReference type="SMART" id="SM00849">
    <property type="entry name" value="Lactamase_B"/>
    <property type="match status" value="1"/>
</dbReference>
<accession>A0A9D2FE69</accession>
<name>A0A9D2FE69_9FIRM</name>
<dbReference type="EMBL" id="DXBJ01000005">
    <property type="protein sequence ID" value="HIZ57054.1"/>
    <property type="molecule type" value="Genomic_DNA"/>
</dbReference>
<dbReference type="PANTHER" id="PTHR47619:SF1">
    <property type="entry name" value="EXODEOXYRIBONUCLEASE WALJ"/>
    <property type="match status" value="1"/>
</dbReference>
<gene>
    <name evidence="2" type="ORF">H9725_00465</name>
</gene>
<proteinExistence type="predicted"/>
<reference evidence="2" key="2">
    <citation type="submission" date="2021-04" db="EMBL/GenBank/DDBJ databases">
        <authorList>
            <person name="Gilroy R."/>
        </authorList>
    </citation>
    <scope>NUCLEOTIDE SEQUENCE</scope>
    <source>
        <strain evidence="2">ChiBcec16-3735</strain>
    </source>
</reference>
<dbReference type="InterPro" id="IPR001279">
    <property type="entry name" value="Metallo-B-lactamas"/>
</dbReference>
<sequence>MAEFISLYSGSSGNCSVVRSGGAYLLVDMGKGVRVTTGALREAGLDASDCRGILVTHEHSDHVKGLGTFLKRHPLPVYGAGPTLAALEAAGLLPAACPVCLLDPDRGEEADVAGFGVRAFPTSHDVPCVGYRITTPDGKTMAIATDLGTLTPAVHAALDGCDLVALESNYDPYMLHNGPYPYYLRARIEGPRGHLSNDECSEKLLELVQGGCEKFALCHLSQENNTPPLALQTVFTTFGAGGVVPGRDCIVQTQRRSEVSPTLEF</sequence>
<dbReference type="Pfam" id="PF12706">
    <property type="entry name" value="Lactamase_B_2"/>
    <property type="match status" value="1"/>
</dbReference>
<dbReference type="PANTHER" id="PTHR47619">
    <property type="entry name" value="METALLO-HYDROLASE YYCJ-RELATED"/>
    <property type="match status" value="1"/>
</dbReference>
<feature type="domain" description="Metallo-beta-lactamase" evidence="1">
    <location>
        <begin position="12"/>
        <end position="194"/>
    </location>
</feature>
<comment type="caution">
    <text evidence="2">The sequence shown here is derived from an EMBL/GenBank/DDBJ whole genome shotgun (WGS) entry which is preliminary data.</text>
</comment>
<evidence type="ECO:0000313" key="3">
    <source>
        <dbReference type="Proteomes" id="UP000824065"/>
    </source>
</evidence>
<protein>
    <submittedName>
        <fullName evidence="2">MBL fold metallo-hydrolase</fullName>
    </submittedName>
</protein>
<dbReference type="Gene3D" id="3.60.15.10">
    <property type="entry name" value="Ribonuclease Z/Hydroxyacylglutathione hydrolase-like"/>
    <property type="match status" value="1"/>
</dbReference>
<dbReference type="AlphaFoldDB" id="A0A9D2FE69"/>
<reference evidence="2" key="1">
    <citation type="journal article" date="2021" name="PeerJ">
        <title>Extensive microbial diversity within the chicken gut microbiome revealed by metagenomics and culture.</title>
        <authorList>
            <person name="Gilroy R."/>
            <person name="Ravi A."/>
            <person name="Getino M."/>
            <person name="Pursley I."/>
            <person name="Horton D.L."/>
            <person name="Alikhan N.F."/>
            <person name="Baker D."/>
            <person name="Gharbi K."/>
            <person name="Hall N."/>
            <person name="Watson M."/>
            <person name="Adriaenssens E.M."/>
            <person name="Foster-Nyarko E."/>
            <person name="Jarju S."/>
            <person name="Secka A."/>
            <person name="Antonio M."/>
            <person name="Oren A."/>
            <person name="Chaudhuri R.R."/>
            <person name="La Ragione R."/>
            <person name="Hildebrand F."/>
            <person name="Pallen M.J."/>
        </authorList>
    </citation>
    <scope>NUCLEOTIDE SEQUENCE</scope>
    <source>
        <strain evidence="2">ChiBcec16-3735</strain>
    </source>
</reference>
<dbReference type="InterPro" id="IPR036866">
    <property type="entry name" value="RibonucZ/Hydroxyglut_hydro"/>
</dbReference>
<dbReference type="Proteomes" id="UP000824065">
    <property type="component" value="Unassembled WGS sequence"/>
</dbReference>